<accession>A0A0F8XRR9</accession>
<feature type="domain" description="Aminotransferase class V" evidence="2">
    <location>
        <begin position="8"/>
        <end position="97"/>
    </location>
</feature>
<protein>
    <recommendedName>
        <fullName evidence="2">Aminotransferase class V domain-containing protein</fullName>
    </recommendedName>
</protein>
<proteinExistence type="predicted"/>
<evidence type="ECO:0000313" key="3">
    <source>
        <dbReference type="EMBL" id="KKK63870.1"/>
    </source>
</evidence>
<organism evidence="3">
    <name type="scientific">marine sediment metagenome</name>
    <dbReference type="NCBI Taxonomy" id="412755"/>
    <lineage>
        <taxon>unclassified sequences</taxon>
        <taxon>metagenomes</taxon>
        <taxon>ecological metagenomes</taxon>
    </lineage>
</organism>
<dbReference type="SUPFAM" id="SSF53383">
    <property type="entry name" value="PLP-dependent transferases"/>
    <property type="match status" value="1"/>
</dbReference>
<dbReference type="Pfam" id="PF00266">
    <property type="entry name" value="Aminotran_5"/>
    <property type="match status" value="1"/>
</dbReference>
<dbReference type="Gene3D" id="3.90.1150.10">
    <property type="entry name" value="Aspartate Aminotransferase, domain 1"/>
    <property type="match status" value="1"/>
</dbReference>
<gene>
    <name evidence="3" type="ORF">LCGC14_2989920</name>
</gene>
<keyword evidence="1" id="KW-0663">Pyridoxal phosphate</keyword>
<reference evidence="3" key="1">
    <citation type="journal article" date="2015" name="Nature">
        <title>Complex archaea that bridge the gap between prokaryotes and eukaryotes.</title>
        <authorList>
            <person name="Spang A."/>
            <person name="Saw J.H."/>
            <person name="Jorgensen S.L."/>
            <person name="Zaremba-Niedzwiedzka K."/>
            <person name="Martijn J."/>
            <person name="Lind A.E."/>
            <person name="van Eijk R."/>
            <person name="Schleper C."/>
            <person name="Guy L."/>
            <person name="Ettema T.J."/>
        </authorList>
    </citation>
    <scope>NUCLEOTIDE SEQUENCE</scope>
</reference>
<name>A0A0F8XRR9_9ZZZZ</name>
<comment type="caution">
    <text evidence="3">The sequence shown here is derived from an EMBL/GenBank/DDBJ whole genome shotgun (WGS) entry which is preliminary data.</text>
</comment>
<dbReference type="InterPro" id="IPR015424">
    <property type="entry name" value="PyrdxlP-dep_Trfase"/>
</dbReference>
<dbReference type="AlphaFoldDB" id="A0A0F8XRR9"/>
<dbReference type="InterPro" id="IPR000192">
    <property type="entry name" value="Aminotrans_V_dom"/>
</dbReference>
<dbReference type="PANTHER" id="PTHR43586">
    <property type="entry name" value="CYSTEINE DESULFURASE"/>
    <property type="match status" value="1"/>
</dbReference>
<sequence>MITYGDIPLKERIGVVSFNIKNQYHADVSHDLDKIGGIATRNGCFCAHPYVLRLLNVLDNEEIMSQMQVIEGKEVKRPGAVRASIGVYNTREEVDHFLQTVETLVKKS</sequence>
<dbReference type="InterPro" id="IPR015422">
    <property type="entry name" value="PyrdxlP-dep_Trfase_small"/>
</dbReference>
<dbReference type="PANTHER" id="PTHR43586:SF8">
    <property type="entry name" value="CYSTEINE DESULFURASE 1, CHLOROPLASTIC"/>
    <property type="match status" value="1"/>
</dbReference>
<dbReference type="EMBL" id="LAZR01061291">
    <property type="protein sequence ID" value="KKK63870.1"/>
    <property type="molecule type" value="Genomic_DNA"/>
</dbReference>
<evidence type="ECO:0000256" key="1">
    <source>
        <dbReference type="ARBA" id="ARBA00022898"/>
    </source>
</evidence>
<evidence type="ECO:0000259" key="2">
    <source>
        <dbReference type="Pfam" id="PF00266"/>
    </source>
</evidence>